<name>A0A4R8IAN9_9FLAO</name>
<keyword evidence="3" id="KW-1185">Reference proteome</keyword>
<feature type="region of interest" description="Disordered" evidence="1">
    <location>
        <begin position="1"/>
        <end position="24"/>
    </location>
</feature>
<dbReference type="AlphaFoldDB" id="A0A4R8IAN9"/>
<evidence type="ECO:0000313" key="2">
    <source>
        <dbReference type="EMBL" id="TDX86724.1"/>
    </source>
</evidence>
<dbReference type="Proteomes" id="UP000295313">
    <property type="component" value="Unassembled WGS sequence"/>
</dbReference>
<dbReference type="RefSeq" id="WP_133943369.1">
    <property type="nucleotide sequence ID" value="NZ_SOEO01000001.1"/>
</dbReference>
<comment type="caution">
    <text evidence="2">The sequence shown here is derived from an EMBL/GenBank/DDBJ whole genome shotgun (WGS) entry which is preliminary data.</text>
</comment>
<evidence type="ECO:0000256" key="1">
    <source>
        <dbReference type="SAM" id="MobiDB-lite"/>
    </source>
</evidence>
<proteinExistence type="predicted"/>
<evidence type="ECO:0000313" key="3">
    <source>
        <dbReference type="Proteomes" id="UP000295313"/>
    </source>
</evidence>
<sequence>MKAKHISGVPGQKEGAFQDTESHKKIDSPEAAFTNFDILKTRFLSVNEWQNYCGKSTAEFKLFDENGQHVNRKPQEGDYIRIDIPGPGDFEAKGFDWVEITEMDITSEESFRITCKPSKDPTGQSSKIAHFYSAKTSSTFIISITGHSLKVGVYLRNELPNSQTGFLNRVRNFLISLGGNTRFTKIQWKSFTDGMLDFQPHL</sequence>
<protein>
    <submittedName>
        <fullName evidence="2">Uncharacterized protein</fullName>
    </submittedName>
</protein>
<reference evidence="2 3" key="1">
    <citation type="submission" date="2019-03" db="EMBL/GenBank/DDBJ databases">
        <title>Genomic Encyclopedia of Type Strains, Phase III (KMG-III): the genomes of soil and plant-associated and newly described type strains.</title>
        <authorList>
            <person name="Whitman W."/>
        </authorList>
    </citation>
    <scope>NUCLEOTIDE SEQUENCE [LARGE SCALE GENOMIC DNA]</scope>
    <source>
        <strain evidence="2 3">CGMCC 1.12802</strain>
    </source>
</reference>
<accession>A0A4R8IAN9</accession>
<gene>
    <name evidence="2" type="ORF">B0I22_0873</name>
</gene>
<organism evidence="2 3">
    <name type="scientific">Epilithonimonas xixisoli</name>
    <dbReference type="NCBI Taxonomy" id="1476462"/>
    <lineage>
        <taxon>Bacteria</taxon>
        <taxon>Pseudomonadati</taxon>
        <taxon>Bacteroidota</taxon>
        <taxon>Flavobacteriia</taxon>
        <taxon>Flavobacteriales</taxon>
        <taxon>Weeksellaceae</taxon>
        <taxon>Chryseobacterium group</taxon>
        <taxon>Epilithonimonas</taxon>
    </lineage>
</organism>
<dbReference type="OrthoDB" id="947646at2"/>
<dbReference type="EMBL" id="SOEO01000001">
    <property type="protein sequence ID" value="TDX86724.1"/>
    <property type="molecule type" value="Genomic_DNA"/>
</dbReference>